<protein>
    <recommendedName>
        <fullName evidence="12">DNA polymerase IV</fullName>
        <shortName evidence="12">Pol IV</shortName>
        <ecNumber evidence="12">2.7.7.7</ecNumber>
    </recommendedName>
</protein>
<keyword evidence="6 12" id="KW-0479">Metal-binding</keyword>
<dbReference type="Pfam" id="PF00817">
    <property type="entry name" value="IMS"/>
    <property type="match status" value="1"/>
</dbReference>
<dbReference type="Gene3D" id="3.40.1170.60">
    <property type="match status" value="1"/>
</dbReference>
<dbReference type="InterPro" id="IPR043502">
    <property type="entry name" value="DNA/RNA_pol_sf"/>
</dbReference>
<dbReference type="GO" id="GO:0003684">
    <property type="term" value="F:damaged DNA binding"/>
    <property type="evidence" value="ECO:0007669"/>
    <property type="project" value="InterPro"/>
</dbReference>
<feature type="domain" description="UmuC" evidence="14">
    <location>
        <begin position="2"/>
        <end position="182"/>
    </location>
</feature>
<dbReference type="NCBIfam" id="NF002882">
    <property type="entry name" value="PRK03348.1"/>
    <property type="match status" value="1"/>
</dbReference>
<dbReference type="GO" id="GO:0009432">
    <property type="term" value="P:SOS response"/>
    <property type="evidence" value="ECO:0007669"/>
    <property type="project" value="TreeGrafter"/>
</dbReference>
<evidence type="ECO:0000256" key="7">
    <source>
        <dbReference type="ARBA" id="ARBA00022763"/>
    </source>
</evidence>
<evidence type="ECO:0000259" key="14">
    <source>
        <dbReference type="PROSITE" id="PS50173"/>
    </source>
</evidence>
<evidence type="ECO:0000256" key="3">
    <source>
        <dbReference type="ARBA" id="ARBA00022679"/>
    </source>
</evidence>
<comment type="caution">
    <text evidence="15">The sequence shown here is derived from an EMBL/GenBank/DDBJ whole genome shotgun (WGS) entry which is preliminary data.</text>
</comment>
<comment type="similarity">
    <text evidence="1 12">Belongs to the DNA polymerase type-Y family.</text>
</comment>
<dbReference type="Gene3D" id="3.30.70.270">
    <property type="match status" value="1"/>
</dbReference>
<dbReference type="GO" id="GO:0003887">
    <property type="term" value="F:DNA-directed DNA polymerase activity"/>
    <property type="evidence" value="ECO:0007669"/>
    <property type="project" value="UniProtKB-UniRule"/>
</dbReference>
<dbReference type="NCBIfam" id="NF002751">
    <property type="entry name" value="PRK02794.1"/>
    <property type="match status" value="1"/>
</dbReference>
<evidence type="ECO:0000256" key="9">
    <source>
        <dbReference type="ARBA" id="ARBA00022932"/>
    </source>
</evidence>
<comment type="subunit">
    <text evidence="12">Monomer.</text>
</comment>
<dbReference type="EC" id="2.7.7.7" evidence="12"/>
<organism evidence="15 16">
    <name type="scientific">Crateriforma conspicua</name>
    <dbReference type="NCBI Taxonomy" id="2527996"/>
    <lineage>
        <taxon>Bacteria</taxon>
        <taxon>Pseudomonadati</taxon>
        <taxon>Planctomycetota</taxon>
        <taxon>Planctomycetia</taxon>
        <taxon>Planctomycetales</taxon>
        <taxon>Planctomycetaceae</taxon>
        <taxon>Crateriforma</taxon>
    </lineage>
</organism>
<keyword evidence="2 12" id="KW-0515">Mutator protein</keyword>
<feature type="active site" evidence="12">
    <location>
        <position position="101"/>
    </location>
</feature>
<keyword evidence="5 12" id="KW-0235">DNA replication</keyword>
<feature type="site" description="Substrate discrimination" evidence="12">
    <location>
        <position position="11"/>
    </location>
</feature>
<evidence type="ECO:0000256" key="8">
    <source>
        <dbReference type="ARBA" id="ARBA00022842"/>
    </source>
</evidence>
<evidence type="ECO:0000256" key="4">
    <source>
        <dbReference type="ARBA" id="ARBA00022695"/>
    </source>
</evidence>
<dbReference type="AlphaFoldDB" id="A0A5C5Y5K6"/>
<evidence type="ECO:0000256" key="2">
    <source>
        <dbReference type="ARBA" id="ARBA00022457"/>
    </source>
</evidence>
<dbReference type="GO" id="GO:0006261">
    <property type="term" value="P:DNA-templated DNA replication"/>
    <property type="evidence" value="ECO:0007669"/>
    <property type="project" value="UniProtKB-UniRule"/>
</dbReference>
<dbReference type="GO" id="GO:0005829">
    <property type="term" value="C:cytosol"/>
    <property type="evidence" value="ECO:0007669"/>
    <property type="project" value="TreeGrafter"/>
</dbReference>
<comment type="catalytic activity">
    <reaction evidence="11 12">
        <text>DNA(n) + a 2'-deoxyribonucleoside 5'-triphosphate = DNA(n+1) + diphosphate</text>
        <dbReference type="Rhea" id="RHEA:22508"/>
        <dbReference type="Rhea" id="RHEA-COMP:17339"/>
        <dbReference type="Rhea" id="RHEA-COMP:17340"/>
        <dbReference type="ChEBI" id="CHEBI:33019"/>
        <dbReference type="ChEBI" id="CHEBI:61560"/>
        <dbReference type="ChEBI" id="CHEBI:173112"/>
        <dbReference type="EC" id="2.7.7.7"/>
    </reaction>
</comment>
<accession>A0A5C5Y5K6</accession>
<dbReference type="FunFam" id="3.30.1490.100:FF:000004">
    <property type="entry name" value="DNA polymerase IV"/>
    <property type="match status" value="1"/>
</dbReference>
<dbReference type="GO" id="GO:0000287">
    <property type="term" value="F:magnesium ion binding"/>
    <property type="evidence" value="ECO:0007669"/>
    <property type="project" value="UniProtKB-UniRule"/>
</dbReference>
<keyword evidence="4 12" id="KW-0548">Nucleotidyltransferase</keyword>
<dbReference type="InterPro" id="IPR024728">
    <property type="entry name" value="PolY_HhH_motif"/>
</dbReference>
<dbReference type="NCBIfam" id="NF003015">
    <property type="entry name" value="PRK03858.1"/>
    <property type="match status" value="1"/>
</dbReference>
<evidence type="ECO:0000256" key="5">
    <source>
        <dbReference type="ARBA" id="ARBA00022705"/>
    </source>
</evidence>
<evidence type="ECO:0000256" key="6">
    <source>
        <dbReference type="ARBA" id="ARBA00022723"/>
    </source>
</evidence>
<evidence type="ECO:0000256" key="11">
    <source>
        <dbReference type="ARBA" id="ARBA00049244"/>
    </source>
</evidence>
<dbReference type="PANTHER" id="PTHR11076">
    <property type="entry name" value="DNA REPAIR POLYMERASE UMUC / TRANSFERASE FAMILY MEMBER"/>
    <property type="match status" value="1"/>
</dbReference>
<dbReference type="SUPFAM" id="SSF100879">
    <property type="entry name" value="Lesion bypass DNA polymerase (Y-family), little finger domain"/>
    <property type="match status" value="1"/>
</dbReference>
<feature type="binding site" evidence="12">
    <location>
        <position position="6"/>
    </location>
    <ligand>
        <name>Mg(2+)</name>
        <dbReference type="ChEBI" id="CHEBI:18420"/>
    </ligand>
</feature>
<comment type="cofactor">
    <cofactor evidence="12">
        <name>Mg(2+)</name>
        <dbReference type="ChEBI" id="CHEBI:18420"/>
    </cofactor>
    <text evidence="12">Binds 2 magnesium ions per subunit.</text>
</comment>
<comment type="function">
    <text evidence="12">Poorly processive, error-prone DNA polymerase involved in untargeted mutagenesis. Copies undamaged DNA at stalled replication forks, which arise in vivo from mismatched or misaligned primer ends. These misaligned primers can be extended by PolIV. Exhibits no 3'-5' exonuclease (proofreading) activity. May be involved in translesional synthesis, in conjunction with the beta clamp from PolIII.</text>
</comment>
<keyword evidence="12" id="KW-0238">DNA-binding</keyword>
<proteinExistence type="inferred from homology"/>
<name>A0A5C5Y5K6_9PLAN</name>
<dbReference type="EMBL" id="SJPL01000001">
    <property type="protein sequence ID" value="TWT70500.1"/>
    <property type="molecule type" value="Genomic_DNA"/>
</dbReference>
<keyword evidence="16" id="KW-1185">Reference proteome</keyword>
<dbReference type="Pfam" id="PF11798">
    <property type="entry name" value="IMS_HHH"/>
    <property type="match status" value="1"/>
</dbReference>
<reference evidence="15 16" key="1">
    <citation type="submission" date="2019-02" db="EMBL/GenBank/DDBJ databases">
        <title>Deep-cultivation of Planctomycetes and their phenomic and genomic characterization uncovers novel biology.</title>
        <authorList>
            <person name="Wiegand S."/>
            <person name="Jogler M."/>
            <person name="Boedeker C."/>
            <person name="Pinto D."/>
            <person name="Vollmers J."/>
            <person name="Rivas-Marin E."/>
            <person name="Kohn T."/>
            <person name="Peeters S.H."/>
            <person name="Heuer A."/>
            <person name="Rast P."/>
            <person name="Oberbeckmann S."/>
            <person name="Bunk B."/>
            <person name="Jeske O."/>
            <person name="Meyerdierks A."/>
            <person name="Storesund J.E."/>
            <person name="Kallscheuer N."/>
            <person name="Luecker S."/>
            <person name="Lage O.M."/>
            <person name="Pohl T."/>
            <person name="Merkel B.J."/>
            <person name="Hornburger P."/>
            <person name="Mueller R.-W."/>
            <person name="Bruemmer F."/>
            <person name="Labrenz M."/>
            <person name="Spormann A.M."/>
            <person name="Op Den Camp H."/>
            <person name="Overmann J."/>
            <person name="Amann R."/>
            <person name="Jetten M.S.M."/>
            <person name="Mascher T."/>
            <person name="Medema M.H."/>
            <person name="Devos D.P."/>
            <person name="Kaster A.-K."/>
            <person name="Ovreas L."/>
            <person name="Rohde M."/>
            <person name="Galperin M.Y."/>
            <person name="Jogler C."/>
        </authorList>
    </citation>
    <scope>NUCLEOTIDE SEQUENCE [LARGE SCALE GENOMIC DNA]</scope>
    <source>
        <strain evidence="15 16">Pan14r</strain>
    </source>
</reference>
<dbReference type="PANTHER" id="PTHR11076:SF33">
    <property type="entry name" value="DNA POLYMERASE KAPPA"/>
    <property type="match status" value="1"/>
</dbReference>
<dbReference type="Pfam" id="PF11799">
    <property type="entry name" value="IMS_C"/>
    <property type="match status" value="1"/>
</dbReference>
<dbReference type="GO" id="GO:0042276">
    <property type="term" value="P:error-prone translesion synthesis"/>
    <property type="evidence" value="ECO:0007669"/>
    <property type="project" value="TreeGrafter"/>
</dbReference>
<dbReference type="PROSITE" id="PS50173">
    <property type="entry name" value="UMUC"/>
    <property type="match status" value="1"/>
</dbReference>
<dbReference type="CDD" id="cd03586">
    <property type="entry name" value="PolY_Pol_IV_kappa"/>
    <property type="match status" value="1"/>
</dbReference>
<dbReference type="InterPro" id="IPR043128">
    <property type="entry name" value="Rev_trsase/Diguanyl_cyclase"/>
</dbReference>
<dbReference type="NCBIfam" id="NF002677">
    <property type="entry name" value="PRK02406.1"/>
    <property type="match status" value="1"/>
</dbReference>
<keyword evidence="3 12" id="KW-0808">Transferase</keyword>
<feature type="binding site" evidence="12">
    <location>
        <position position="100"/>
    </location>
    <ligand>
        <name>Mg(2+)</name>
        <dbReference type="ChEBI" id="CHEBI:18420"/>
    </ligand>
</feature>
<dbReference type="RefSeq" id="WP_146439356.1">
    <property type="nucleotide sequence ID" value="NZ_SJPL01000001.1"/>
</dbReference>
<feature type="region of interest" description="Disordered" evidence="13">
    <location>
        <begin position="381"/>
        <end position="414"/>
    </location>
</feature>
<evidence type="ECO:0000256" key="13">
    <source>
        <dbReference type="SAM" id="MobiDB-lite"/>
    </source>
</evidence>
<keyword evidence="8 12" id="KW-0460">Magnesium</keyword>
<dbReference type="SUPFAM" id="SSF56672">
    <property type="entry name" value="DNA/RNA polymerases"/>
    <property type="match status" value="1"/>
</dbReference>
<evidence type="ECO:0000256" key="1">
    <source>
        <dbReference type="ARBA" id="ARBA00010945"/>
    </source>
</evidence>
<evidence type="ECO:0000313" key="15">
    <source>
        <dbReference type="EMBL" id="TWT70500.1"/>
    </source>
</evidence>
<dbReference type="InterPro" id="IPR036775">
    <property type="entry name" value="DNA_pol_Y-fam_lit_finger_sf"/>
</dbReference>
<dbReference type="Gene3D" id="1.10.150.20">
    <property type="entry name" value="5' to 3' exonuclease, C-terminal subdomain"/>
    <property type="match status" value="1"/>
</dbReference>
<dbReference type="InterPro" id="IPR017961">
    <property type="entry name" value="DNA_pol_Y-fam_little_finger"/>
</dbReference>
<evidence type="ECO:0000256" key="12">
    <source>
        <dbReference type="HAMAP-Rule" id="MF_01113"/>
    </source>
</evidence>
<dbReference type="Gene3D" id="3.30.1490.100">
    <property type="entry name" value="DNA polymerase, Y-family, little finger domain"/>
    <property type="match status" value="1"/>
</dbReference>
<evidence type="ECO:0000313" key="16">
    <source>
        <dbReference type="Proteomes" id="UP000317238"/>
    </source>
</evidence>
<gene>
    <name evidence="12 15" type="primary">dinB</name>
    <name evidence="15" type="ORF">Pan14r_28060</name>
</gene>
<comment type="subcellular location">
    <subcellularLocation>
        <location evidence="12">Cytoplasm</location>
    </subcellularLocation>
</comment>
<dbReference type="InterPro" id="IPR001126">
    <property type="entry name" value="UmuC"/>
</dbReference>
<dbReference type="Proteomes" id="UP000317238">
    <property type="component" value="Unassembled WGS sequence"/>
</dbReference>
<keyword evidence="12" id="KW-0963">Cytoplasm</keyword>
<dbReference type="InterPro" id="IPR022880">
    <property type="entry name" value="DNApol_IV"/>
</dbReference>
<dbReference type="HAMAP" id="MF_01113">
    <property type="entry name" value="DNApol_IV"/>
    <property type="match status" value="1"/>
</dbReference>
<keyword evidence="10 12" id="KW-0234">DNA repair</keyword>
<sequence>MILHVDMDAFYASIEQRDRPELRGRPVVVGGTGGRGVVQAASYEARRFGIHSAMPGRRAVQLCRDAVFVKGRMSHYVDVGRQVREIFHRFTPLVQPLSLDEAFLDVTGSRRLYGSAETIGRAIKQAIADEVGLTASVGIAPLKFVAKIASDLQKPDGFVMVDPATVQAFLDPLPVSRLWGVGKVGQRKLGELGIRHIIDIRKQDADQLRRRFGSWGEHLCRLANGIDPRGVVPDRQAKQISHERTFSEDQTSGEVLSSVVSYLSEQTAWRLRRSDRVAKTVTLKYRREDFETFTRARTLPQTTDSTGMILETAMTLLDEMRQRQPRPVRLIGVSLGGLTDVRPVRQMSLFDDETHQADQRAIDRVSDNLRDAMGDGVIHRASSHVWSQRKKQKPSDPPSDADPTGDSQDGHRRT</sequence>
<keyword evidence="9 12" id="KW-0239">DNA-directed DNA polymerase</keyword>
<dbReference type="GO" id="GO:0006281">
    <property type="term" value="P:DNA repair"/>
    <property type="evidence" value="ECO:0007669"/>
    <property type="project" value="UniProtKB-UniRule"/>
</dbReference>
<dbReference type="InterPro" id="IPR050116">
    <property type="entry name" value="DNA_polymerase-Y"/>
</dbReference>
<dbReference type="OrthoDB" id="9808813at2"/>
<keyword evidence="7 12" id="KW-0227">DNA damage</keyword>
<evidence type="ECO:0000256" key="10">
    <source>
        <dbReference type="ARBA" id="ARBA00023204"/>
    </source>
</evidence>